<sequence length="137" mass="16402">KSPLFPAYNDERLKHAELYKHYTEKYGHPEQSVRKDMQFKPFIVDIQQKRNHLKKINAQCPVENTGKIISCASNGKDNTRCCKKRKLLTGRYRHCRPFCHPTAYDWPTKLLGYLKYSHCRYIAVELRQCHFFKFCFL</sequence>
<evidence type="ECO:0000313" key="3">
    <source>
        <dbReference type="WBParaSite" id="nRc.2.0.1.t22250-RA"/>
    </source>
</evidence>
<dbReference type="InterPro" id="IPR002602">
    <property type="entry name" value="DB"/>
</dbReference>
<accession>A0A915J7Y1</accession>
<proteinExistence type="predicted"/>
<evidence type="ECO:0000313" key="2">
    <source>
        <dbReference type="Proteomes" id="UP000887565"/>
    </source>
</evidence>
<dbReference type="WBParaSite" id="nRc.2.0.1.t22250-RA">
    <property type="protein sequence ID" value="nRc.2.0.1.t22250-RA"/>
    <property type="gene ID" value="nRc.2.0.1.g22250"/>
</dbReference>
<dbReference type="PANTHER" id="PTHR21679">
    <property type="entry name" value="DOMAIN OF UNKNOWN FUNCTION DB DOMAIN-CONTAINING PROTEIN-RELATED"/>
    <property type="match status" value="1"/>
</dbReference>
<feature type="domain" description="Domain of unknown function DB" evidence="1">
    <location>
        <begin position="48"/>
        <end position="130"/>
    </location>
</feature>
<dbReference type="AlphaFoldDB" id="A0A915J7Y1"/>
<protein>
    <recommendedName>
        <fullName evidence="1">Domain of unknown function DB domain-containing protein</fullName>
    </recommendedName>
</protein>
<reference evidence="3" key="1">
    <citation type="submission" date="2022-11" db="UniProtKB">
        <authorList>
            <consortium name="WormBaseParasite"/>
        </authorList>
    </citation>
    <scope>IDENTIFICATION</scope>
</reference>
<name>A0A915J7Y1_ROMCU</name>
<dbReference type="Proteomes" id="UP000887565">
    <property type="component" value="Unplaced"/>
</dbReference>
<evidence type="ECO:0000259" key="1">
    <source>
        <dbReference type="Pfam" id="PF01682"/>
    </source>
</evidence>
<dbReference type="PANTHER" id="PTHR21679:SF6">
    <property type="entry name" value="DOMAIN OF UNKNOWN FUNCTION DB DOMAIN-CONTAINING PROTEIN"/>
    <property type="match status" value="1"/>
</dbReference>
<dbReference type="Pfam" id="PF01682">
    <property type="entry name" value="DB"/>
    <property type="match status" value="1"/>
</dbReference>
<keyword evidence="2" id="KW-1185">Reference proteome</keyword>
<organism evidence="2 3">
    <name type="scientific">Romanomermis culicivorax</name>
    <name type="common">Nematode worm</name>
    <dbReference type="NCBI Taxonomy" id="13658"/>
    <lineage>
        <taxon>Eukaryota</taxon>
        <taxon>Metazoa</taxon>
        <taxon>Ecdysozoa</taxon>
        <taxon>Nematoda</taxon>
        <taxon>Enoplea</taxon>
        <taxon>Dorylaimia</taxon>
        <taxon>Mermithida</taxon>
        <taxon>Mermithoidea</taxon>
        <taxon>Mermithidae</taxon>
        <taxon>Romanomermis</taxon>
    </lineage>
</organism>